<organism evidence="1 2">
    <name type="scientific">Obba rivulosa</name>
    <dbReference type="NCBI Taxonomy" id="1052685"/>
    <lineage>
        <taxon>Eukaryota</taxon>
        <taxon>Fungi</taxon>
        <taxon>Dikarya</taxon>
        <taxon>Basidiomycota</taxon>
        <taxon>Agaricomycotina</taxon>
        <taxon>Agaricomycetes</taxon>
        <taxon>Polyporales</taxon>
        <taxon>Gelatoporiaceae</taxon>
        <taxon>Obba</taxon>
    </lineage>
</organism>
<gene>
    <name evidence="1" type="ORF">OBBRIDRAFT_787157</name>
</gene>
<name>A0A8E2DVE8_9APHY</name>
<dbReference type="Proteomes" id="UP000250043">
    <property type="component" value="Unassembled WGS sequence"/>
</dbReference>
<evidence type="ECO:0000313" key="2">
    <source>
        <dbReference type="Proteomes" id="UP000250043"/>
    </source>
</evidence>
<evidence type="ECO:0000313" key="1">
    <source>
        <dbReference type="EMBL" id="OCH96594.1"/>
    </source>
</evidence>
<proteinExistence type="predicted"/>
<accession>A0A8E2DVE8</accession>
<dbReference type="OrthoDB" id="3349961at2759"/>
<keyword evidence="2" id="KW-1185">Reference proteome</keyword>
<dbReference type="AlphaFoldDB" id="A0A8E2DVE8"/>
<sequence length="151" mass="17007">MRLFHRKEAPWEVVDTKSVEPVAMFDEDEDLDVLRVADADITVAYTVDLGRVQEAPGLRGALEGARLQVLKRAAFAHYNILLHEGWRLTLLRRGKKHRVEVRYTGRAAYVAGKLPALPPPPFVALLDLCRSRAIADMKLEGIEMSTLRSEC</sequence>
<dbReference type="EMBL" id="KV722330">
    <property type="protein sequence ID" value="OCH96594.1"/>
    <property type="molecule type" value="Genomic_DNA"/>
</dbReference>
<reference evidence="1 2" key="1">
    <citation type="submission" date="2016-07" db="EMBL/GenBank/DDBJ databases">
        <title>Draft genome of the white-rot fungus Obba rivulosa 3A-2.</title>
        <authorList>
            <consortium name="DOE Joint Genome Institute"/>
            <person name="Miettinen O."/>
            <person name="Riley R."/>
            <person name="Acob R."/>
            <person name="Barry K."/>
            <person name="Cullen D."/>
            <person name="De Vries R."/>
            <person name="Hainaut M."/>
            <person name="Hatakka A."/>
            <person name="Henrissat B."/>
            <person name="Hilden K."/>
            <person name="Kuo R."/>
            <person name="Labutti K."/>
            <person name="Lipzen A."/>
            <person name="Makela M.R."/>
            <person name="Sandor L."/>
            <person name="Spatafora J.W."/>
            <person name="Grigoriev I.V."/>
            <person name="Hibbett D.S."/>
        </authorList>
    </citation>
    <scope>NUCLEOTIDE SEQUENCE [LARGE SCALE GENOMIC DNA]</scope>
    <source>
        <strain evidence="1 2">3A-2</strain>
    </source>
</reference>
<protein>
    <submittedName>
        <fullName evidence="1">Uncharacterized protein</fullName>
    </submittedName>
</protein>